<feature type="domain" description="VWFD" evidence="6">
    <location>
        <begin position="114"/>
        <end position="292"/>
    </location>
</feature>
<dbReference type="InterPro" id="IPR025615">
    <property type="entry name" value="TILa_dom"/>
</dbReference>
<evidence type="ECO:0000256" key="2">
    <source>
        <dbReference type="ARBA" id="ARBA00022525"/>
    </source>
</evidence>
<proteinExistence type="predicted"/>
<keyword evidence="8" id="KW-1185">Reference proteome</keyword>
<feature type="domain" description="VWFD" evidence="6">
    <location>
        <begin position="461"/>
        <end position="638"/>
    </location>
</feature>
<reference evidence="7" key="2">
    <citation type="submission" date="2025-09" db="UniProtKB">
        <authorList>
            <consortium name="Ensembl"/>
        </authorList>
    </citation>
    <scope>IDENTIFICATION</scope>
</reference>
<evidence type="ECO:0000313" key="7">
    <source>
        <dbReference type="Ensembl" id="ENSCPRP00005018288.1"/>
    </source>
</evidence>
<evidence type="ECO:0000256" key="4">
    <source>
        <dbReference type="ARBA" id="ARBA00023157"/>
    </source>
</evidence>
<evidence type="ECO:0000259" key="6">
    <source>
        <dbReference type="PROSITE" id="PS51233"/>
    </source>
</evidence>
<keyword evidence="2" id="KW-0964">Secreted</keyword>
<dbReference type="SMART" id="SM00216">
    <property type="entry name" value="VWD"/>
    <property type="match status" value="4"/>
</dbReference>
<dbReference type="InterPro" id="IPR002919">
    <property type="entry name" value="TIL_dom"/>
</dbReference>
<keyword evidence="5" id="KW-0325">Glycoprotein</keyword>
<dbReference type="CDD" id="cd19941">
    <property type="entry name" value="TIL"/>
    <property type="match status" value="4"/>
</dbReference>
<dbReference type="FunFam" id="2.10.25.10:FF:000153">
    <property type="entry name" value="MUC5B isoform 1"/>
    <property type="match status" value="1"/>
</dbReference>
<dbReference type="Pfam" id="PF08742">
    <property type="entry name" value="C8"/>
    <property type="match status" value="3"/>
</dbReference>
<dbReference type="Proteomes" id="UP000594220">
    <property type="component" value="Unplaced"/>
</dbReference>
<accession>A0A7M4F1K5</accession>
<dbReference type="GO" id="GO:0031012">
    <property type="term" value="C:extracellular matrix"/>
    <property type="evidence" value="ECO:0007669"/>
    <property type="project" value="TreeGrafter"/>
</dbReference>
<comment type="subcellular location">
    <subcellularLocation>
        <location evidence="1">Secreted</location>
    </subcellularLocation>
</comment>
<name>A0A7M4F1K5_CROPO</name>
<evidence type="ECO:0000256" key="1">
    <source>
        <dbReference type="ARBA" id="ARBA00004613"/>
    </source>
</evidence>
<dbReference type="PANTHER" id="PTHR11339:SF374">
    <property type="entry name" value="ZONADHESIN"/>
    <property type="match status" value="1"/>
</dbReference>
<dbReference type="Gene3D" id="2.10.25.10">
    <property type="entry name" value="Laminin"/>
    <property type="match status" value="4"/>
</dbReference>
<evidence type="ECO:0000313" key="8">
    <source>
        <dbReference type="Proteomes" id="UP000594220"/>
    </source>
</evidence>
<dbReference type="InterPro" id="IPR050780">
    <property type="entry name" value="Mucin_vWF_Thrombospondin_sf"/>
</dbReference>
<dbReference type="Pfam" id="PF00094">
    <property type="entry name" value="VWD"/>
    <property type="match status" value="4"/>
</dbReference>
<sequence length="1463" mass="160786">CPGNSHYNPYTSACPATCFNPMAPSNCSKPCVEGCECNTGFVLSGEQCVPISDCGCLHQGKYYKKDETFWQTDCKGKCTCAENGTVICSNETCEADHICKVQKGTLGCYPPDTATCHIYGDPHYVTFDGRLYHFQGGCNYTIVQPCANSSEPFSVTTRNEHRGSPAWTALNSVSVTLKNVHVAVRKNKEVQHWQAGVNGIQVALPVSLPPGISVALQGAYVVVDTPIGIQVKFDGDHEIFVRADERLRGQLCGLCGTYTENQLDDFLKPDHRLEQDSTKFGDTPALPLPHSFPRPEGLSLPPPPCPCPLEYEELCKIIVVSSGPFVSCHWPTPPQQYFESCVYDLCATGGDMEQFCKILGAYAAACELGGVTPALRCPPSHSPANLDAFMCLEGRLLSPSSINSQLVSPGLCWSRSCPCRVGARGPSMPQGTCKSYLPLHPAHASKIYMQLIHMSFFQGRAICSASGDPHYNTFDQKVHHFMGTCTYTLSKVCNASTGLLPFAVSATNEHRGSNTKVSYVKSVHVEVYDNQISLLKNRKVNVNGRRVNLPVFVGSKIKILSIGGYILLETDFGLRVRFDGNHYAEVSVPSNYQGQLCGLCGNYNNNPGDDNIKPDGYAARDSTELGDSWIVPEDNTCGSSASLIFSFWASSLTHPGVFKDCHAKVNWENFFSNCIYDMCHTGGQAMSLCYGLQAYAEACSSAGICIKWRNATLCPISCPAHSQYDSCNTMCPLTCSTPSAPSSCSSPPMEGCFCSEGYLLSGDKCVPRESCGCIDADKKYHQASFPSWFTRENCTERCTCNIHSDITCAAWKCGIKENCNIQDGVLGCHASGSASCQVVGDPHYFTFDKAMLTFLGTCTYTLVETCNSNSVVPVTIRGKNEDRGQRGATYLKEVYIDVYDNRITLQKSRSILVRGGAFSVLRTASMHWLIQGKELPCLTEECVHASSIPMAVCGMCGNYNGRKEDELLMPNHLQASNVAQFGNSWKPNPPCTAGARPNIEKQCRALMSDPFKQCHHLVDPELFIKTCVYDMCKYGGMKSTLCAIVQAYVDTCKKNGESITWRNNTFCPLPCPSHSHYTPCAPLCPATCNDIFGPTLCEKPGECTEGCVCNNGYVLSNDRCVPLRDCGCRDNKDNYYSVSGFGPKRLPGFAKCRCRKENVITSCYYTNQSSASNERTGLCTQTDYGHCSLVGFGKCLVTGDPHYLTFDGLWHHFQGKSTYVLAQTIPEVPTYLLPFSIEGKNQLMPLNRRITFLKEVRVNVYNHTVMFKQKKKLVVDGVSAIPPARPHEGIQIFQRATRIYMQTDFGLSISYDGSENLVEGLCGNFDNKYRNDFTKPDGSRVRNVNVFGESWKVPVERSAHRLRYILYMHRAKAAPQCPPNSKYSICTSACPVSCGNLAAASECDLPCVEGCECLPGYILSGFDCVPYKECGCTFLNQYYKVGGDRSPTSVWHQWPLQIILASA</sequence>
<dbReference type="InterPro" id="IPR014853">
    <property type="entry name" value="VWF/SSPO/ZAN-like_Cys-rich_dom"/>
</dbReference>
<dbReference type="FunFam" id="2.10.25.10:FF:000055">
    <property type="entry name" value="alpha-tectorin isoform X1"/>
    <property type="match status" value="3"/>
</dbReference>
<dbReference type="Pfam" id="PF12714">
    <property type="entry name" value="TILa"/>
    <property type="match status" value="2"/>
</dbReference>
<dbReference type="OMA" id="QLCICEG"/>
<dbReference type="SMART" id="SM00832">
    <property type="entry name" value="C8"/>
    <property type="match status" value="3"/>
</dbReference>
<dbReference type="InterPro" id="IPR001846">
    <property type="entry name" value="VWF_type-D"/>
</dbReference>
<reference evidence="7" key="1">
    <citation type="submission" date="2025-08" db="UniProtKB">
        <authorList>
            <consortium name="Ensembl"/>
        </authorList>
    </citation>
    <scope>IDENTIFICATION</scope>
</reference>
<keyword evidence="4" id="KW-1015">Disulfide bond</keyword>
<dbReference type="Pfam" id="PF01826">
    <property type="entry name" value="TIL"/>
    <property type="match status" value="4"/>
</dbReference>
<dbReference type="PANTHER" id="PTHR11339">
    <property type="entry name" value="EXTRACELLULAR MATRIX GLYCOPROTEIN RELATED"/>
    <property type="match status" value="1"/>
</dbReference>
<feature type="domain" description="VWFD" evidence="6">
    <location>
        <begin position="834"/>
        <end position="992"/>
    </location>
</feature>
<dbReference type="GO" id="GO:0005615">
    <property type="term" value="C:extracellular space"/>
    <property type="evidence" value="ECO:0007669"/>
    <property type="project" value="TreeGrafter"/>
</dbReference>
<dbReference type="SUPFAM" id="SSF57567">
    <property type="entry name" value="Serine protease inhibitors"/>
    <property type="match status" value="4"/>
</dbReference>
<dbReference type="SMART" id="SM00215">
    <property type="entry name" value="VWC_out"/>
    <property type="match status" value="2"/>
</dbReference>
<organism evidence="7 8">
    <name type="scientific">Crocodylus porosus</name>
    <name type="common">Saltwater crocodile</name>
    <name type="synonym">Estuarine crocodile</name>
    <dbReference type="NCBI Taxonomy" id="8502"/>
    <lineage>
        <taxon>Eukaryota</taxon>
        <taxon>Metazoa</taxon>
        <taxon>Chordata</taxon>
        <taxon>Craniata</taxon>
        <taxon>Vertebrata</taxon>
        <taxon>Euteleostomi</taxon>
        <taxon>Archelosauria</taxon>
        <taxon>Archosauria</taxon>
        <taxon>Crocodylia</taxon>
        <taxon>Longirostres</taxon>
        <taxon>Crocodylidae</taxon>
        <taxon>Crocodylus</taxon>
    </lineage>
</organism>
<dbReference type="PROSITE" id="PS51233">
    <property type="entry name" value="VWFD"/>
    <property type="match status" value="4"/>
</dbReference>
<evidence type="ECO:0000256" key="5">
    <source>
        <dbReference type="ARBA" id="ARBA00023180"/>
    </source>
</evidence>
<dbReference type="InterPro" id="IPR001007">
    <property type="entry name" value="VWF_dom"/>
</dbReference>
<dbReference type="GeneTree" id="ENSGT00940000156850"/>
<dbReference type="InterPro" id="IPR036084">
    <property type="entry name" value="Ser_inhib-like_sf"/>
</dbReference>
<keyword evidence="3" id="KW-0677">Repeat</keyword>
<protein>
    <recommendedName>
        <fullName evidence="6">VWFD domain-containing protein</fullName>
    </recommendedName>
</protein>
<feature type="domain" description="VWFD" evidence="6">
    <location>
        <begin position="1193"/>
        <end position="1359"/>
    </location>
</feature>
<evidence type="ECO:0000256" key="3">
    <source>
        <dbReference type="ARBA" id="ARBA00022737"/>
    </source>
</evidence>
<dbReference type="Ensembl" id="ENSCPRT00005021387.1">
    <property type="protein sequence ID" value="ENSCPRP00005018288.1"/>
    <property type="gene ID" value="ENSCPRG00005012748.1"/>
</dbReference>